<name>A0A916TYN7_9HYPH</name>
<dbReference type="InterPro" id="IPR018376">
    <property type="entry name" value="Enoyl-CoA_hyd/isom_CS"/>
</dbReference>
<dbReference type="Gene3D" id="3.90.226.10">
    <property type="entry name" value="2-enoyl-CoA Hydratase, Chain A, domain 1"/>
    <property type="match status" value="1"/>
</dbReference>
<dbReference type="GO" id="GO:0006635">
    <property type="term" value="P:fatty acid beta-oxidation"/>
    <property type="evidence" value="ECO:0007669"/>
    <property type="project" value="TreeGrafter"/>
</dbReference>
<evidence type="ECO:0000256" key="3">
    <source>
        <dbReference type="RuleBase" id="RU003707"/>
    </source>
</evidence>
<reference evidence="4" key="1">
    <citation type="journal article" date="2014" name="Int. J. Syst. Evol. Microbiol.">
        <title>Complete genome sequence of Corynebacterium casei LMG S-19264T (=DSM 44701T), isolated from a smear-ripened cheese.</title>
        <authorList>
            <consortium name="US DOE Joint Genome Institute (JGI-PGF)"/>
            <person name="Walter F."/>
            <person name="Albersmeier A."/>
            <person name="Kalinowski J."/>
            <person name="Ruckert C."/>
        </authorList>
    </citation>
    <scope>NUCLEOTIDE SEQUENCE</scope>
    <source>
        <strain evidence="4">CGMCC 1.12919</strain>
    </source>
</reference>
<dbReference type="SUPFAM" id="SSF52096">
    <property type="entry name" value="ClpP/crotonase"/>
    <property type="match status" value="1"/>
</dbReference>
<evidence type="ECO:0000256" key="2">
    <source>
        <dbReference type="ARBA" id="ARBA00023239"/>
    </source>
</evidence>
<dbReference type="CDD" id="cd06558">
    <property type="entry name" value="crotonase-like"/>
    <property type="match status" value="1"/>
</dbReference>
<dbReference type="Pfam" id="PF00378">
    <property type="entry name" value="ECH_1"/>
    <property type="match status" value="1"/>
</dbReference>
<dbReference type="PANTHER" id="PTHR11941">
    <property type="entry name" value="ENOYL-COA HYDRATASE-RELATED"/>
    <property type="match status" value="1"/>
</dbReference>
<protein>
    <submittedName>
        <fullName evidence="4">Enoyl-CoA hydratase</fullName>
    </submittedName>
</protein>
<dbReference type="Gene3D" id="1.10.12.10">
    <property type="entry name" value="Lyase 2-enoyl-coa Hydratase, Chain A, domain 2"/>
    <property type="match status" value="1"/>
</dbReference>
<dbReference type="AlphaFoldDB" id="A0A916TYN7"/>
<sequence length="266" mass="27891">MTRAPSTDALLVERREAVAYLTMNRPRVLNVLDETLAAAMATAFASVADDPSVRAVVLAGAGRSFMAGGDLALFHADLAAAPATAAELIDRFHAVMRSIRRMPKPVIAAIHGPVAGGGVGLALACDLVIAADDTTLRSAYTKLGTSPDGGTTWSLTRLLGPRRAVELMLLNEPIDAADALRLGLVNRVVTKADLMPAATALAERLTRTAAGADAAVKRLVQQAVEGSFDRQLDLEKDSFVGLAGTADFREGISAFIEKRGARFKTG</sequence>
<keyword evidence="5" id="KW-1185">Reference proteome</keyword>
<gene>
    <name evidence="4" type="ORF">GCM10010994_09990</name>
</gene>
<dbReference type="InterPro" id="IPR014748">
    <property type="entry name" value="Enoyl-CoA_hydra_C"/>
</dbReference>
<dbReference type="PANTHER" id="PTHR11941:SF54">
    <property type="entry name" value="ENOYL-COA HYDRATASE, MITOCHONDRIAL"/>
    <property type="match status" value="1"/>
</dbReference>
<dbReference type="PROSITE" id="PS00166">
    <property type="entry name" value="ENOYL_COA_HYDRATASE"/>
    <property type="match status" value="1"/>
</dbReference>
<dbReference type="InterPro" id="IPR029045">
    <property type="entry name" value="ClpP/crotonase-like_dom_sf"/>
</dbReference>
<comment type="similarity">
    <text evidence="1 3">Belongs to the enoyl-CoA hydratase/isomerase family.</text>
</comment>
<dbReference type="InterPro" id="IPR001753">
    <property type="entry name" value="Enoyl-CoA_hydra/iso"/>
</dbReference>
<dbReference type="Proteomes" id="UP000637002">
    <property type="component" value="Unassembled WGS sequence"/>
</dbReference>
<dbReference type="RefSeq" id="WP_188608054.1">
    <property type="nucleotide sequence ID" value="NZ_BMGG01000002.1"/>
</dbReference>
<proteinExistence type="inferred from homology"/>
<dbReference type="GO" id="GO:0016829">
    <property type="term" value="F:lyase activity"/>
    <property type="evidence" value="ECO:0007669"/>
    <property type="project" value="UniProtKB-KW"/>
</dbReference>
<keyword evidence="2" id="KW-0456">Lyase</keyword>
<organism evidence="4 5">
    <name type="scientific">Chelatococcus reniformis</name>
    <dbReference type="NCBI Taxonomy" id="1494448"/>
    <lineage>
        <taxon>Bacteria</taxon>
        <taxon>Pseudomonadati</taxon>
        <taxon>Pseudomonadota</taxon>
        <taxon>Alphaproteobacteria</taxon>
        <taxon>Hyphomicrobiales</taxon>
        <taxon>Chelatococcaceae</taxon>
        <taxon>Chelatococcus</taxon>
    </lineage>
</organism>
<evidence type="ECO:0000256" key="1">
    <source>
        <dbReference type="ARBA" id="ARBA00005254"/>
    </source>
</evidence>
<reference evidence="4" key="2">
    <citation type="submission" date="2020-09" db="EMBL/GenBank/DDBJ databases">
        <authorList>
            <person name="Sun Q."/>
            <person name="Zhou Y."/>
        </authorList>
    </citation>
    <scope>NUCLEOTIDE SEQUENCE</scope>
    <source>
        <strain evidence="4">CGMCC 1.12919</strain>
    </source>
</reference>
<comment type="caution">
    <text evidence="4">The sequence shown here is derived from an EMBL/GenBank/DDBJ whole genome shotgun (WGS) entry which is preliminary data.</text>
</comment>
<dbReference type="EMBL" id="BMGG01000002">
    <property type="protein sequence ID" value="GGC52876.1"/>
    <property type="molecule type" value="Genomic_DNA"/>
</dbReference>
<accession>A0A916TYN7</accession>
<evidence type="ECO:0000313" key="4">
    <source>
        <dbReference type="EMBL" id="GGC52876.1"/>
    </source>
</evidence>
<evidence type="ECO:0000313" key="5">
    <source>
        <dbReference type="Proteomes" id="UP000637002"/>
    </source>
</evidence>